<organism evidence="2 3">
    <name type="scientific">Lophiostoma macrostomum CBS 122681</name>
    <dbReference type="NCBI Taxonomy" id="1314788"/>
    <lineage>
        <taxon>Eukaryota</taxon>
        <taxon>Fungi</taxon>
        <taxon>Dikarya</taxon>
        <taxon>Ascomycota</taxon>
        <taxon>Pezizomycotina</taxon>
        <taxon>Dothideomycetes</taxon>
        <taxon>Pleosporomycetidae</taxon>
        <taxon>Pleosporales</taxon>
        <taxon>Lophiostomataceae</taxon>
        <taxon>Lophiostoma</taxon>
    </lineage>
</organism>
<dbReference type="Proteomes" id="UP000799324">
    <property type="component" value="Unassembled WGS sequence"/>
</dbReference>
<evidence type="ECO:0000256" key="1">
    <source>
        <dbReference type="SAM" id="MobiDB-lite"/>
    </source>
</evidence>
<evidence type="ECO:0000313" key="3">
    <source>
        <dbReference type="Proteomes" id="UP000799324"/>
    </source>
</evidence>
<name>A0A6A6SZH8_9PLEO</name>
<feature type="region of interest" description="Disordered" evidence="1">
    <location>
        <begin position="1"/>
        <end position="34"/>
    </location>
</feature>
<reference evidence="2" key="1">
    <citation type="journal article" date="2020" name="Stud. Mycol.">
        <title>101 Dothideomycetes genomes: a test case for predicting lifestyles and emergence of pathogens.</title>
        <authorList>
            <person name="Haridas S."/>
            <person name="Albert R."/>
            <person name="Binder M."/>
            <person name="Bloem J."/>
            <person name="Labutti K."/>
            <person name="Salamov A."/>
            <person name="Andreopoulos B."/>
            <person name="Baker S."/>
            <person name="Barry K."/>
            <person name="Bills G."/>
            <person name="Bluhm B."/>
            <person name="Cannon C."/>
            <person name="Castanera R."/>
            <person name="Culley D."/>
            <person name="Daum C."/>
            <person name="Ezra D."/>
            <person name="Gonzalez J."/>
            <person name="Henrissat B."/>
            <person name="Kuo A."/>
            <person name="Liang C."/>
            <person name="Lipzen A."/>
            <person name="Lutzoni F."/>
            <person name="Magnuson J."/>
            <person name="Mondo S."/>
            <person name="Nolan M."/>
            <person name="Ohm R."/>
            <person name="Pangilinan J."/>
            <person name="Park H.-J."/>
            <person name="Ramirez L."/>
            <person name="Alfaro M."/>
            <person name="Sun H."/>
            <person name="Tritt A."/>
            <person name="Yoshinaga Y."/>
            <person name="Zwiers L.-H."/>
            <person name="Turgeon B."/>
            <person name="Goodwin S."/>
            <person name="Spatafora J."/>
            <person name="Crous P."/>
            <person name="Grigoriev I."/>
        </authorList>
    </citation>
    <scope>NUCLEOTIDE SEQUENCE</scope>
    <source>
        <strain evidence="2">CBS 122681</strain>
    </source>
</reference>
<keyword evidence="3" id="KW-1185">Reference proteome</keyword>
<dbReference type="AlphaFoldDB" id="A0A6A6SZH8"/>
<protein>
    <submittedName>
        <fullName evidence="2">Uncharacterized protein</fullName>
    </submittedName>
</protein>
<gene>
    <name evidence="2" type="ORF">K491DRAFT_22005</name>
</gene>
<evidence type="ECO:0000313" key="2">
    <source>
        <dbReference type="EMBL" id="KAF2653125.1"/>
    </source>
</evidence>
<accession>A0A6A6SZH8</accession>
<proteinExistence type="predicted"/>
<sequence length="66" mass="7417">MPRRSVVPSLARKHAARRPPIKPSSPSTAGMCDDEKSVKEGYGTITKERLSQGNHLHLRMRLSRHV</sequence>
<feature type="compositionally biased region" description="Basic residues" evidence="1">
    <location>
        <begin position="11"/>
        <end position="20"/>
    </location>
</feature>
<dbReference type="EMBL" id="MU004387">
    <property type="protein sequence ID" value="KAF2653125.1"/>
    <property type="molecule type" value="Genomic_DNA"/>
</dbReference>